<evidence type="ECO:0000256" key="1">
    <source>
        <dbReference type="ARBA" id="ARBA00023125"/>
    </source>
</evidence>
<dbReference type="InterPro" id="IPR036388">
    <property type="entry name" value="WH-like_DNA-bd_sf"/>
</dbReference>
<protein>
    <recommendedName>
        <fullName evidence="2">HTH luxR-type domain-containing protein</fullName>
    </recommendedName>
</protein>
<keyword evidence="4" id="KW-1185">Reference proteome</keyword>
<evidence type="ECO:0000259" key="2">
    <source>
        <dbReference type="PROSITE" id="PS50043"/>
    </source>
</evidence>
<dbReference type="PROSITE" id="PS50043">
    <property type="entry name" value="HTH_LUXR_2"/>
    <property type="match status" value="1"/>
</dbReference>
<evidence type="ECO:0000313" key="4">
    <source>
        <dbReference type="Proteomes" id="UP000193396"/>
    </source>
</evidence>
<dbReference type="Proteomes" id="UP000193396">
    <property type="component" value="Unassembled WGS sequence"/>
</dbReference>
<sequence>MENEFSVLNRMIPALYEAAISPELWKDQLDWLTPILGSQNIVLLRIENIRPEISDYSFHANSWITPEMVGEYLRLGLNHNDGSAYFHQLDLYEFSIGDEMRHRNGDMSPSRFYPWLEEATGCNRAAGMCLLKEPSGYDILTTHYRDDGPFVPDEAARMLRIVGPHLTKVLEMNRPVNLLRHRYGGFLDVLDRLRIGVGIVTAGSELVIANDEFNRIVSTGDSLVLGAGASLSARDDHDGRLLRDAVLKLSRKDGLMTTSESLRLNSRINENSAYLLDLSPLRESRGTFGGQFSGVLITVVDPFWYTDLNVGLMRQHYKLTATEIEIFDAVLRGLSNRDIAEHLGKGPETVKSQLTSVFRKTGTNDRLELVRLAVQLIIPLNDDMDTKQPRINRGI</sequence>
<dbReference type="RefSeq" id="WP_245829732.1">
    <property type="nucleotide sequence ID" value="NZ_JFKB01000003.1"/>
</dbReference>
<accession>A0A1Y2LDU8</accession>
<keyword evidence="1" id="KW-0238">DNA-binding</keyword>
<dbReference type="STRING" id="1293890.TALK_05640"/>
<dbReference type="Pfam" id="PF00196">
    <property type="entry name" value="GerE"/>
    <property type="match status" value="1"/>
</dbReference>
<name>A0A1Y2LDU8_9PROT</name>
<dbReference type="PANTHER" id="PTHR43214">
    <property type="entry name" value="TWO-COMPONENT RESPONSE REGULATOR"/>
    <property type="match status" value="1"/>
</dbReference>
<dbReference type="InterPro" id="IPR039420">
    <property type="entry name" value="WalR-like"/>
</dbReference>
<organism evidence="3 4">
    <name type="scientific">Thalassospira alkalitolerans</name>
    <dbReference type="NCBI Taxonomy" id="1293890"/>
    <lineage>
        <taxon>Bacteria</taxon>
        <taxon>Pseudomonadati</taxon>
        <taxon>Pseudomonadota</taxon>
        <taxon>Alphaproteobacteria</taxon>
        <taxon>Rhodospirillales</taxon>
        <taxon>Thalassospiraceae</taxon>
        <taxon>Thalassospira</taxon>
    </lineage>
</organism>
<dbReference type="SUPFAM" id="SSF46894">
    <property type="entry name" value="C-terminal effector domain of the bipartite response regulators"/>
    <property type="match status" value="1"/>
</dbReference>
<dbReference type="PRINTS" id="PR00038">
    <property type="entry name" value="HTHLUXR"/>
</dbReference>
<proteinExistence type="predicted"/>
<dbReference type="GO" id="GO:0003677">
    <property type="term" value="F:DNA binding"/>
    <property type="evidence" value="ECO:0007669"/>
    <property type="project" value="UniProtKB-KW"/>
</dbReference>
<dbReference type="EMBL" id="JFKB01000003">
    <property type="protein sequence ID" value="OSQ49085.1"/>
    <property type="molecule type" value="Genomic_DNA"/>
</dbReference>
<evidence type="ECO:0000313" key="3">
    <source>
        <dbReference type="EMBL" id="OSQ49085.1"/>
    </source>
</evidence>
<comment type="caution">
    <text evidence="3">The sequence shown here is derived from an EMBL/GenBank/DDBJ whole genome shotgun (WGS) entry which is preliminary data.</text>
</comment>
<reference evidence="3 4" key="1">
    <citation type="submission" date="2014-03" db="EMBL/GenBank/DDBJ databases">
        <title>The draft genome sequence of Thalassospira alkalitolerans JCM 18968.</title>
        <authorList>
            <person name="Lai Q."/>
            <person name="Shao Z."/>
        </authorList>
    </citation>
    <scope>NUCLEOTIDE SEQUENCE [LARGE SCALE GENOMIC DNA]</scope>
    <source>
        <strain evidence="3 4">JCM 18968</strain>
    </source>
</reference>
<dbReference type="InterPro" id="IPR000792">
    <property type="entry name" value="Tscrpt_reg_LuxR_C"/>
</dbReference>
<gene>
    <name evidence="3" type="ORF">TALK_05640</name>
</gene>
<dbReference type="CDD" id="cd06170">
    <property type="entry name" value="LuxR_C_like"/>
    <property type="match status" value="1"/>
</dbReference>
<feature type="domain" description="HTH luxR-type" evidence="2">
    <location>
        <begin position="312"/>
        <end position="377"/>
    </location>
</feature>
<dbReference type="AlphaFoldDB" id="A0A1Y2LDU8"/>
<dbReference type="InterPro" id="IPR016032">
    <property type="entry name" value="Sig_transdc_resp-reg_C-effctor"/>
</dbReference>
<dbReference type="GO" id="GO:0006355">
    <property type="term" value="P:regulation of DNA-templated transcription"/>
    <property type="evidence" value="ECO:0007669"/>
    <property type="project" value="InterPro"/>
</dbReference>
<dbReference type="Gene3D" id="1.10.10.10">
    <property type="entry name" value="Winged helix-like DNA-binding domain superfamily/Winged helix DNA-binding domain"/>
    <property type="match status" value="1"/>
</dbReference>
<dbReference type="SMART" id="SM00421">
    <property type="entry name" value="HTH_LUXR"/>
    <property type="match status" value="1"/>
</dbReference>